<dbReference type="Pfam" id="PF01370">
    <property type="entry name" value="Epimerase"/>
    <property type="match status" value="1"/>
</dbReference>
<keyword evidence="5" id="KW-1185">Reference proteome</keyword>
<reference evidence="4 5" key="1">
    <citation type="submission" date="2020-01" db="EMBL/GenBank/DDBJ databases">
        <authorList>
            <person name="Kim M.K."/>
        </authorList>
    </citation>
    <scope>NUCLEOTIDE SEQUENCE [LARGE SCALE GENOMIC DNA]</scope>
    <source>
        <strain evidence="4 5">172606-1</strain>
    </source>
</reference>
<organism evidence="4 5">
    <name type="scientific">Rhodocytophaga rosea</name>
    <dbReference type="NCBI Taxonomy" id="2704465"/>
    <lineage>
        <taxon>Bacteria</taxon>
        <taxon>Pseudomonadati</taxon>
        <taxon>Bacteroidota</taxon>
        <taxon>Cytophagia</taxon>
        <taxon>Cytophagales</taxon>
        <taxon>Rhodocytophagaceae</taxon>
        <taxon>Rhodocytophaga</taxon>
    </lineage>
</organism>
<dbReference type="PANTHER" id="PTHR11092">
    <property type="entry name" value="SUGAR NUCLEOTIDE EPIMERASE RELATED"/>
    <property type="match status" value="1"/>
</dbReference>
<comment type="similarity">
    <text evidence="1">Belongs to the NAD(P)-dependent epimerase/dehydratase family. SDR39U1 subfamily.</text>
</comment>
<dbReference type="Pfam" id="PF08338">
    <property type="entry name" value="DUF1731"/>
    <property type="match status" value="1"/>
</dbReference>
<evidence type="ECO:0000259" key="3">
    <source>
        <dbReference type="Pfam" id="PF08338"/>
    </source>
</evidence>
<dbReference type="Proteomes" id="UP000480178">
    <property type="component" value="Chromosome"/>
</dbReference>
<dbReference type="PANTHER" id="PTHR11092:SF0">
    <property type="entry name" value="EPIMERASE FAMILY PROTEIN SDR39U1"/>
    <property type="match status" value="1"/>
</dbReference>
<dbReference type="InterPro" id="IPR010099">
    <property type="entry name" value="SDR39U1"/>
</dbReference>
<dbReference type="SUPFAM" id="SSF51735">
    <property type="entry name" value="NAD(P)-binding Rossmann-fold domains"/>
    <property type="match status" value="1"/>
</dbReference>
<name>A0A6C0GD28_9BACT</name>
<feature type="domain" description="DUF1731" evidence="3">
    <location>
        <begin position="254"/>
        <end position="300"/>
    </location>
</feature>
<sequence>MSKNVLITGGTGLLGSHLTTLLLQKGYQVSYLSRNIEPIPHIKTYQWNVEEGTIDTKAIEQTDYIIHLAGAGVADKRWTKSRKQEIMESRTNSAALLFNALKTTKHQVKSVISASAIGYYGFDTGSQWVDENTQPGDDFLAEVVQAWESSVQQIASLGIRVVNLRIGIVLSEKGGALAKITQTIKVGAGAPLGTGKQYFSWIHIDDICRIFIHALENGQMQGIYNAVAPQPVTNEELTHQIAEVLDKPLVLPHVPAFALKLALGEMASAVLGGNKVANQKLLTTGYRFEFPELRPALEDLLKE</sequence>
<evidence type="ECO:0000313" key="4">
    <source>
        <dbReference type="EMBL" id="QHT65875.1"/>
    </source>
</evidence>
<accession>A0A6C0GD28</accession>
<evidence type="ECO:0000259" key="2">
    <source>
        <dbReference type="Pfam" id="PF01370"/>
    </source>
</evidence>
<dbReference type="EMBL" id="CP048222">
    <property type="protein sequence ID" value="QHT65875.1"/>
    <property type="molecule type" value="Genomic_DNA"/>
</dbReference>
<feature type="domain" description="NAD-dependent epimerase/dehydratase" evidence="2">
    <location>
        <begin position="5"/>
        <end position="225"/>
    </location>
</feature>
<proteinExistence type="inferred from homology"/>
<dbReference type="InterPro" id="IPR001509">
    <property type="entry name" value="Epimerase_deHydtase"/>
</dbReference>
<dbReference type="RefSeq" id="WP_162441952.1">
    <property type="nucleotide sequence ID" value="NZ_CP048222.1"/>
</dbReference>
<dbReference type="InterPro" id="IPR013549">
    <property type="entry name" value="DUF1731"/>
</dbReference>
<gene>
    <name evidence="4" type="ORF">GXP67_03935</name>
</gene>
<evidence type="ECO:0000313" key="5">
    <source>
        <dbReference type="Proteomes" id="UP000480178"/>
    </source>
</evidence>
<dbReference type="CDD" id="cd05242">
    <property type="entry name" value="SDR_a8"/>
    <property type="match status" value="1"/>
</dbReference>
<dbReference type="NCBIfam" id="TIGR01777">
    <property type="entry name" value="yfcH"/>
    <property type="match status" value="1"/>
</dbReference>
<protein>
    <submittedName>
        <fullName evidence="4">TIGR01777 family protein</fullName>
    </submittedName>
</protein>
<dbReference type="Gene3D" id="3.40.50.720">
    <property type="entry name" value="NAD(P)-binding Rossmann-like Domain"/>
    <property type="match status" value="1"/>
</dbReference>
<dbReference type="InterPro" id="IPR036291">
    <property type="entry name" value="NAD(P)-bd_dom_sf"/>
</dbReference>
<evidence type="ECO:0000256" key="1">
    <source>
        <dbReference type="ARBA" id="ARBA00009353"/>
    </source>
</evidence>
<dbReference type="AlphaFoldDB" id="A0A6C0GD28"/>
<dbReference type="KEGG" id="rhoz:GXP67_03935"/>